<organism evidence="1 2">
    <name type="scientific">Arachis hypogaea</name>
    <name type="common">Peanut</name>
    <dbReference type="NCBI Taxonomy" id="3818"/>
    <lineage>
        <taxon>Eukaryota</taxon>
        <taxon>Viridiplantae</taxon>
        <taxon>Streptophyta</taxon>
        <taxon>Embryophyta</taxon>
        <taxon>Tracheophyta</taxon>
        <taxon>Spermatophyta</taxon>
        <taxon>Magnoliopsida</taxon>
        <taxon>eudicotyledons</taxon>
        <taxon>Gunneridae</taxon>
        <taxon>Pentapetalae</taxon>
        <taxon>rosids</taxon>
        <taxon>fabids</taxon>
        <taxon>Fabales</taxon>
        <taxon>Fabaceae</taxon>
        <taxon>Papilionoideae</taxon>
        <taxon>50 kb inversion clade</taxon>
        <taxon>dalbergioids sensu lato</taxon>
        <taxon>Dalbergieae</taxon>
        <taxon>Pterocarpus clade</taxon>
        <taxon>Arachis</taxon>
    </lineage>
</organism>
<sequence length="139" mass="15917">MMETSMRFGLMAVFAVSGSMVLLVHQVHKRLLSNFMKKFEFEMGVLCPRAKTNLTGCKKNQGKKKVRFAKQVLEVPTESRGCCRRKITSSQLSFLAEEVSVLENIQKWRRGPSLEDTMPPNRAALYRGILKCKKGRFRC</sequence>
<dbReference type="SMR" id="A0A445B2N1"/>
<gene>
    <name evidence="1" type="ORF">Ahy_A10g047445</name>
</gene>
<protein>
    <recommendedName>
        <fullName evidence="3">Transmembrane protein</fullName>
    </recommendedName>
</protein>
<evidence type="ECO:0000313" key="2">
    <source>
        <dbReference type="Proteomes" id="UP000289738"/>
    </source>
</evidence>
<dbReference type="AlphaFoldDB" id="A0A445B2N1"/>
<proteinExistence type="predicted"/>
<dbReference type="PANTHER" id="PTHR33564:SF8">
    <property type="entry name" value="TRANSMEMBRANE PROTEIN"/>
    <property type="match status" value="1"/>
</dbReference>
<accession>A0A445B2N1</accession>
<dbReference type="OrthoDB" id="1904110at2759"/>
<keyword evidence="2" id="KW-1185">Reference proteome</keyword>
<dbReference type="PANTHER" id="PTHR33564">
    <property type="entry name" value="TRANSMEMBRANE PROTEIN"/>
    <property type="match status" value="1"/>
</dbReference>
<reference evidence="1 2" key="1">
    <citation type="submission" date="2019-01" db="EMBL/GenBank/DDBJ databases">
        <title>Sequencing of cultivated peanut Arachis hypogaea provides insights into genome evolution and oil improvement.</title>
        <authorList>
            <person name="Chen X."/>
        </authorList>
    </citation>
    <scope>NUCLEOTIDE SEQUENCE [LARGE SCALE GENOMIC DNA]</scope>
    <source>
        <strain evidence="2">cv. Fuhuasheng</strain>
        <tissue evidence="1">Leaves</tissue>
    </source>
</reference>
<evidence type="ECO:0000313" key="1">
    <source>
        <dbReference type="EMBL" id="RYR32919.1"/>
    </source>
</evidence>
<dbReference type="EMBL" id="SDMP01000010">
    <property type="protein sequence ID" value="RYR32919.1"/>
    <property type="molecule type" value="Genomic_DNA"/>
</dbReference>
<evidence type="ECO:0008006" key="3">
    <source>
        <dbReference type="Google" id="ProtNLM"/>
    </source>
</evidence>
<dbReference type="Gramene" id="arahy.Tifrunner.gnm2.ann2.Ah10g359000.1">
    <property type="protein sequence ID" value="arahy.Tifrunner.gnm2.ann2.Ah10g359000.1-CDS"/>
    <property type="gene ID" value="arahy.Tifrunner.gnm2.ann2.Ah10g359000"/>
</dbReference>
<dbReference type="STRING" id="3818.A0A445B2N1"/>
<dbReference type="Proteomes" id="UP000289738">
    <property type="component" value="Chromosome A10"/>
</dbReference>
<comment type="caution">
    <text evidence="1">The sequence shown here is derived from an EMBL/GenBank/DDBJ whole genome shotgun (WGS) entry which is preliminary data.</text>
</comment>
<name>A0A445B2N1_ARAHY</name>